<dbReference type="GO" id="GO:0010181">
    <property type="term" value="F:FMN binding"/>
    <property type="evidence" value="ECO:0007669"/>
    <property type="project" value="TreeGrafter"/>
</dbReference>
<dbReference type="Pfam" id="PF02441">
    <property type="entry name" value="Flavoprotein"/>
    <property type="match status" value="1"/>
</dbReference>
<dbReference type="STRING" id="1764295.A0A5B8MV15"/>
<gene>
    <name evidence="7" type="ORF">A3770_13p69170</name>
    <name evidence="6" type="ORF">CPRI1469_LOCUS7343</name>
</gene>
<dbReference type="GO" id="GO:0071513">
    <property type="term" value="C:phosphopantothenoylcysteine decarboxylase complex"/>
    <property type="evidence" value="ECO:0007669"/>
    <property type="project" value="TreeGrafter"/>
</dbReference>
<name>A0A5B8MV15_9CHLO</name>
<reference evidence="6" key="2">
    <citation type="submission" date="2021-01" db="EMBL/GenBank/DDBJ databases">
        <authorList>
            <person name="Corre E."/>
            <person name="Pelletier E."/>
            <person name="Niang G."/>
            <person name="Scheremetjew M."/>
            <person name="Finn R."/>
            <person name="Kale V."/>
            <person name="Holt S."/>
            <person name="Cochrane G."/>
            <person name="Meng A."/>
            <person name="Brown T."/>
            <person name="Cohen L."/>
        </authorList>
    </citation>
    <scope>NUCLEOTIDE SEQUENCE</scope>
    <source>
        <strain evidence="6">CCMP1205</strain>
    </source>
</reference>
<evidence type="ECO:0000313" key="7">
    <source>
        <dbReference type="EMBL" id="QDZ24399.1"/>
    </source>
</evidence>
<organism evidence="7 8">
    <name type="scientific">Chloropicon primus</name>
    <dbReference type="NCBI Taxonomy" id="1764295"/>
    <lineage>
        <taxon>Eukaryota</taxon>
        <taxon>Viridiplantae</taxon>
        <taxon>Chlorophyta</taxon>
        <taxon>Chloropicophyceae</taxon>
        <taxon>Chloropicales</taxon>
        <taxon>Chloropicaceae</taxon>
        <taxon>Chloropicon</taxon>
    </lineage>
</organism>
<dbReference type="PANTHER" id="PTHR14359:SF6">
    <property type="entry name" value="PHOSPHOPANTOTHENOYLCYSTEINE DECARBOXYLASE"/>
    <property type="match status" value="1"/>
</dbReference>
<dbReference type="GO" id="GO:0015937">
    <property type="term" value="P:coenzyme A biosynthetic process"/>
    <property type="evidence" value="ECO:0007669"/>
    <property type="project" value="UniProtKB-KW"/>
</dbReference>
<feature type="domain" description="Flavoprotein" evidence="5">
    <location>
        <begin position="1"/>
        <end position="189"/>
    </location>
</feature>
<evidence type="ECO:0000259" key="5">
    <source>
        <dbReference type="Pfam" id="PF02441"/>
    </source>
</evidence>
<reference evidence="7 8" key="1">
    <citation type="submission" date="2018-07" db="EMBL/GenBank/DDBJ databases">
        <title>The complete nuclear genome of the prasinophyte Chloropicon primus (CCMP1205).</title>
        <authorList>
            <person name="Pombert J.-F."/>
            <person name="Otis C."/>
            <person name="Turmel M."/>
            <person name="Lemieux C."/>
        </authorList>
    </citation>
    <scope>NUCLEOTIDE SEQUENCE [LARGE SCALE GENOMIC DNA]</scope>
    <source>
        <strain evidence="7 8">CCMP1205</strain>
    </source>
</reference>
<evidence type="ECO:0000313" key="6">
    <source>
        <dbReference type="EMBL" id="CAD9718478.1"/>
    </source>
</evidence>
<sequence length="205" mass="22609">MNVLVAATGSVASVKVPELVEEFVSRGNRVRVILSETACHFVTKQELVDHFEKRPTELFHPTADVYLEEDEWKTWGKMGDPVLHIELGKWAHVLVIAPLSANTLAKMVNGLCDNLITSVARAWDYCHGPVVAAPAMNTRMWTHPVTSDHIETLKRRDKIRIVDPVVKALACKDVGVGAMAPAGDVADAALDAIQEARERPKSDQR</sequence>
<dbReference type="EMBL" id="HBHL01011122">
    <property type="protein sequence ID" value="CAD9718478.1"/>
    <property type="molecule type" value="Transcribed_RNA"/>
</dbReference>
<dbReference type="InterPro" id="IPR003382">
    <property type="entry name" value="Flavoprotein"/>
</dbReference>
<dbReference type="GO" id="GO:0004633">
    <property type="term" value="F:phosphopantothenoylcysteine decarboxylase activity"/>
    <property type="evidence" value="ECO:0007669"/>
    <property type="project" value="UniProtKB-EC"/>
</dbReference>
<dbReference type="SUPFAM" id="SSF52507">
    <property type="entry name" value="Homo-oligomeric flavin-containing Cys decarboxylases, HFCD"/>
    <property type="match status" value="1"/>
</dbReference>
<evidence type="ECO:0000256" key="4">
    <source>
        <dbReference type="ARBA" id="ARBA00066422"/>
    </source>
</evidence>
<accession>A0A5B8MV15</accession>
<dbReference type="AlphaFoldDB" id="A0A5B8MV15"/>
<keyword evidence="1" id="KW-0173">Coenzyme A biosynthesis</keyword>
<evidence type="ECO:0000256" key="1">
    <source>
        <dbReference type="ARBA" id="ARBA00022993"/>
    </source>
</evidence>
<evidence type="ECO:0000313" key="8">
    <source>
        <dbReference type="Proteomes" id="UP000316726"/>
    </source>
</evidence>
<evidence type="ECO:0000256" key="2">
    <source>
        <dbReference type="ARBA" id="ARBA00038350"/>
    </source>
</evidence>
<dbReference type="Proteomes" id="UP000316726">
    <property type="component" value="Chromosome 13"/>
</dbReference>
<dbReference type="InterPro" id="IPR036551">
    <property type="entry name" value="Flavin_trans-like"/>
</dbReference>
<keyword evidence="8" id="KW-1185">Reference proteome</keyword>
<proteinExistence type="inferred from homology"/>
<evidence type="ECO:0000256" key="3">
    <source>
        <dbReference type="ARBA" id="ARBA00060685"/>
    </source>
</evidence>
<dbReference type="PANTHER" id="PTHR14359">
    <property type="entry name" value="HOMO-OLIGOMERIC FLAVIN CONTAINING CYS DECARBOXYLASE FAMILY"/>
    <property type="match status" value="1"/>
</dbReference>
<protein>
    <recommendedName>
        <fullName evidence="4">phosphopantothenoylcysteine decarboxylase</fullName>
        <ecNumber evidence="4">4.1.1.36</ecNumber>
    </recommendedName>
</protein>
<dbReference type="EMBL" id="CP031046">
    <property type="protein sequence ID" value="QDZ24399.1"/>
    <property type="molecule type" value="Genomic_DNA"/>
</dbReference>
<dbReference type="EC" id="4.1.1.36" evidence="4"/>
<comment type="pathway">
    <text evidence="3">Cofactor biosynthesis; coenzyme A biosynthesis; CoA from (R)-pantothenate: step 3/5.</text>
</comment>
<dbReference type="Gene3D" id="3.40.50.1950">
    <property type="entry name" value="Flavin prenyltransferase-like"/>
    <property type="match status" value="1"/>
</dbReference>
<dbReference type="OrthoDB" id="1532798at2759"/>
<comment type="similarity">
    <text evidence="2">Belongs to the HFCD (homooligomeric flavin containing Cys decarboxylase) superfamily.</text>
</comment>